<dbReference type="Proteomes" id="UP000291084">
    <property type="component" value="Chromosome 1"/>
</dbReference>
<dbReference type="InterPro" id="IPR018520">
    <property type="entry name" value="UPP_synth-like_CS"/>
</dbReference>
<reference evidence="3 4" key="1">
    <citation type="journal article" date="2015" name="Sci. Rep.">
        <title>The power of single molecule real-time sequencing technology in the de novo assembly of a eukaryotic genome.</title>
        <authorList>
            <person name="Sakai H."/>
            <person name="Naito K."/>
            <person name="Ogiso-Tanaka E."/>
            <person name="Takahashi Y."/>
            <person name="Iseki K."/>
            <person name="Muto C."/>
            <person name="Satou K."/>
            <person name="Teruya K."/>
            <person name="Shiroma A."/>
            <person name="Shimoji M."/>
            <person name="Hirano T."/>
            <person name="Itoh T."/>
            <person name="Kaga A."/>
            <person name="Tomooka N."/>
        </authorList>
    </citation>
    <scope>NUCLEOTIDE SEQUENCE [LARGE SCALE GENOMIC DNA]</scope>
    <source>
        <strain evidence="4">cv. Shumari</strain>
    </source>
</reference>
<evidence type="ECO:0008006" key="5">
    <source>
        <dbReference type="Google" id="ProtNLM"/>
    </source>
</evidence>
<dbReference type="GO" id="GO:0005783">
    <property type="term" value="C:endoplasmic reticulum"/>
    <property type="evidence" value="ECO:0007669"/>
    <property type="project" value="TreeGrafter"/>
</dbReference>
<dbReference type="GO" id="GO:0016094">
    <property type="term" value="P:polyprenol biosynthetic process"/>
    <property type="evidence" value="ECO:0007669"/>
    <property type="project" value="TreeGrafter"/>
</dbReference>
<evidence type="ECO:0000256" key="1">
    <source>
        <dbReference type="ARBA" id="ARBA00005432"/>
    </source>
</evidence>
<keyword evidence="4" id="KW-1185">Reference proteome</keyword>
<dbReference type="PANTHER" id="PTHR10291">
    <property type="entry name" value="DEHYDRODOLICHYL DIPHOSPHATE SYNTHASE FAMILY MEMBER"/>
    <property type="match status" value="1"/>
</dbReference>
<dbReference type="SUPFAM" id="SSF64005">
    <property type="entry name" value="Undecaprenyl diphosphate synthase"/>
    <property type="match status" value="1"/>
</dbReference>
<comment type="similarity">
    <text evidence="1">Belongs to the UPP synthase family.</text>
</comment>
<name>A0A0S3R3Y8_PHAAN</name>
<dbReference type="Gene3D" id="3.40.1180.10">
    <property type="entry name" value="Decaprenyl diphosphate synthase-like"/>
    <property type="match status" value="1"/>
</dbReference>
<dbReference type="AlphaFoldDB" id="A0A0S3R3Y8"/>
<gene>
    <name evidence="3" type="primary">Vigan.01G315100</name>
    <name evidence="3" type="ORF">VIGAN_01315100</name>
</gene>
<evidence type="ECO:0000256" key="2">
    <source>
        <dbReference type="ARBA" id="ARBA00022679"/>
    </source>
</evidence>
<proteinExistence type="inferred from homology"/>
<keyword evidence="2" id="KW-0808">Transferase</keyword>
<organism evidence="3 4">
    <name type="scientific">Vigna angularis var. angularis</name>
    <dbReference type="NCBI Taxonomy" id="157739"/>
    <lineage>
        <taxon>Eukaryota</taxon>
        <taxon>Viridiplantae</taxon>
        <taxon>Streptophyta</taxon>
        <taxon>Embryophyta</taxon>
        <taxon>Tracheophyta</taxon>
        <taxon>Spermatophyta</taxon>
        <taxon>Magnoliopsida</taxon>
        <taxon>eudicotyledons</taxon>
        <taxon>Gunneridae</taxon>
        <taxon>Pentapetalae</taxon>
        <taxon>rosids</taxon>
        <taxon>fabids</taxon>
        <taxon>Fabales</taxon>
        <taxon>Fabaceae</taxon>
        <taxon>Papilionoideae</taxon>
        <taxon>50 kb inversion clade</taxon>
        <taxon>NPAAA clade</taxon>
        <taxon>indigoferoid/millettioid clade</taxon>
        <taxon>Phaseoleae</taxon>
        <taxon>Vigna</taxon>
    </lineage>
</organism>
<protein>
    <recommendedName>
        <fullName evidence="5">Alkyl transferase</fullName>
    </recommendedName>
</protein>
<dbReference type="OrthoDB" id="4173905at2759"/>
<dbReference type="InterPro" id="IPR036424">
    <property type="entry name" value="UPP_synth-like_sf"/>
</dbReference>
<evidence type="ECO:0000313" key="4">
    <source>
        <dbReference type="Proteomes" id="UP000291084"/>
    </source>
</evidence>
<dbReference type="PROSITE" id="PS01066">
    <property type="entry name" value="UPP_SYNTHASE"/>
    <property type="match status" value="1"/>
</dbReference>
<accession>A0A0S3R3Y8</accession>
<dbReference type="GO" id="GO:0045547">
    <property type="term" value="F:ditrans,polycis-polyprenyl diphosphate synthase [(2E,6E)-farnesyl diphosphate specific] activity"/>
    <property type="evidence" value="ECO:0007669"/>
    <property type="project" value="TreeGrafter"/>
</dbReference>
<sequence>MELMRKKIEELLEQESLINEYGVRLHFIGDMKLLTDPVRAGVEKATRVTAHNNQRVLLICVAYTSCHEIMHAVQECCKEKLNEVQALKEEKVTNGAFSKIDEGLKGYDFDLLSQDSCKEYRIAIKACSTEVESAARNDGLFENNIENHIGNDTEAETTLYNGLVELTEERKDIQDEFPFIKLADTEKNMYMAVAPDPDILIRSSGEARLSTFLLWQTTTCPLYAPTTLWPEIDLRHFIWAVLNFHRHYFYLEKEKKQF</sequence>
<dbReference type="PANTHER" id="PTHR10291:SF43">
    <property type="entry name" value="DEHYDRODOLICHYL DIPHOSPHATE SYNTHASE COMPLEX SUBUNIT DHDDS"/>
    <property type="match status" value="1"/>
</dbReference>
<dbReference type="Pfam" id="PF01255">
    <property type="entry name" value="Prenyltransf"/>
    <property type="match status" value="1"/>
</dbReference>
<dbReference type="InterPro" id="IPR001441">
    <property type="entry name" value="UPP_synth-like"/>
</dbReference>
<dbReference type="EMBL" id="AP015034">
    <property type="protein sequence ID" value="BAT75310.1"/>
    <property type="molecule type" value="Genomic_DNA"/>
</dbReference>
<evidence type="ECO:0000313" key="3">
    <source>
        <dbReference type="EMBL" id="BAT75310.1"/>
    </source>
</evidence>